<evidence type="ECO:0000256" key="1">
    <source>
        <dbReference type="SAM" id="MobiDB-lite"/>
    </source>
</evidence>
<evidence type="ECO:0008006" key="5">
    <source>
        <dbReference type="Google" id="ProtNLM"/>
    </source>
</evidence>
<evidence type="ECO:0000313" key="4">
    <source>
        <dbReference type="Proteomes" id="UP000075604"/>
    </source>
</evidence>
<dbReference type="PROSITE" id="PS51257">
    <property type="entry name" value="PROKAR_LIPOPROTEIN"/>
    <property type="match status" value="1"/>
</dbReference>
<dbReference type="Proteomes" id="UP000075604">
    <property type="component" value="Unassembled WGS sequence"/>
</dbReference>
<evidence type="ECO:0000256" key="2">
    <source>
        <dbReference type="SAM" id="SignalP"/>
    </source>
</evidence>
<reference evidence="3 4" key="1">
    <citation type="submission" date="2014-02" db="EMBL/GenBank/DDBJ databases">
        <title>The small core and large imbalanced accessory genome model reveals a collaborative survival strategy of Sorangium cellulosum strains in nature.</title>
        <authorList>
            <person name="Han K."/>
            <person name="Peng R."/>
            <person name="Blom J."/>
            <person name="Li Y.-Z."/>
        </authorList>
    </citation>
    <scope>NUCLEOTIDE SEQUENCE [LARGE SCALE GENOMIC DNA]</scope>
    <source>
        <strain evidence="3 4">So0157-18</strain>
    </source>
</reference>
<feature type="chain" id="PRO_5007566334" description="Cytochrome c domain-containing protein" evidence="2">
    <location>
        <begin position="28"/>
        <end position="619"/>
    </location>
</feature>
<keyword evidence="2" id="KW-0732">Signal</keyword>
<dbReference type="SUPFAM" id="SSF82171">
    <property type="entry name" value="DPP6 N-terminal domain-like"/>
    <property type="match status" value="1"/>
</dbReference>
<organism evidence="3 4">
    <name type="scientific">Sorangium cellulosum</name>
    <name type="common">Polyangium cellulosum</name>
    <dbReference type="NCBI Taxonomy" id="56"/>
    <lineage>
        <taxon>Bacteria</taxon>
        <taxon>Pseudomonadati</taxon>
        <taxon>Myxococcota</taxon>
        <taxon>Polyangia</taxon>
        <taxon>Polyangiales</taxon>
        <taxon>Polyangiaceae</taxon>
        <taxon>Sorangium</taxon>
    </lineage>
</organism>
<dbReference type="AlphaFoldDB" id="A0A150PXM9"/>
<dbReference type="InterPro" id="IPR011042">
    <property type="entry name" value="6-blade_b-propeller_TolB-like"/>
</dbReference>
<evidence type="ECO:0000313" key="3">
    <source>
        <dbReference type="EMBL" id="KYF60246.1"/>
    </source>
</evidence>
<name>A0A150PXM9_SORCE</name>
<feature type="region of interest" description="Disordered" evidence="1">
    <location>
        <begin position="31"/>
        <end position="67"/>
    </location>
</feature>
<feature type="signal peptide" evidence="2">
    <location>
        <begin position="1"/>
        <end position="27"/>
    </location>
</feature>
<accession>A0A150PXM9</accession>
<sequence length="619" mass="65164">MRTLQHRIGTLSVGVGAAFIGAAFVVACSASPGGSPQQGHGAGGSGGAPEEFGAGTGNIFDVGSGGPVEPPPCEVCEDFPADPVLDDTGTPPPANAPELFGAPGSGAPGGPCLAEPEIGALFPNNWLRPRFRWTAPEGQDLFEIRVHADREKNDLVVYTTNREWKMPKDMWEKLASHVRNEPITITIRSMSTSAPGAPLVGTSGPITIAPAPAGGSMVYWAAIGEGPADAWLAGFGVGEEGVVDALKVEQVQQGGRRTENGGLRNDGAVRCIGCHTSTPDGESVIFTDHWPWGLAIASVQKDSVGEVPSYVTPGGSEAMSQAWLGAPKMSAAHFSPGDRIVVTSYGRDRGAVWDGQSYSAMPNARLAWFDLESPVPTYPLDANPNLVKEEMAAAEGTAYGFIPRAGDTRGALMPDWSHDGNTIVYVSTDAGKDGRIAAGAGDLYTVPYNDRQGGAATPLQGAAEPAFNEYYPAFSPDDRLIAFNRTPSPGEMYYNPASDIYVVPAAGGAATRLAANDPPACVGVTSPGIHNSWPRWSPEATTVDGKTYYWVIFSSSRDGYTLQKDPQKKASQLYVTGVVVEGATVTTYPSIYLWNQTTNTSNHTPAWDVFKIPPAPVPL</sequence>
<dbReference type="Pfam" id="PF07676">
    <property type="entry name" value="PD40"/>
    <property type="match status" value="2"/>
</dbReference>
<dbReference type="EMBL" id="JELX01001001">
    <property type="protein sequence ID" value="KYF60246.1"/>
    <property type="molecule type" value="Genomic_DNA"/>
</dbReference>
<gene>
    <name evidence="3" type="ORF">BE04_11000</name>
</gene>
<proteinExistence type="predicted"/>
<comment type="caution">
    <text evidence="3">The sequence shown here is derived from an EMBL/GenBank/DDBJ whole genome shotgun (WGS) entry which is preliminary data.</text>
</comment>
<dbReference type="Gene3D" id="2.120.10.30">
    <property type="entry name" value="TolB, C-terminal domain"/>
    <property type="match status" value="1"/>
</dbReference>
<protein>
    <recommendedName>
        <fullName evidence="5">Cytochrome c domain-containing protein</fullName>
    </recommendedName>
</protein>
<dbReference type="InterPro" id="IPR011659">
    <property type="entry name" value="WD40"/>
</dbReference>